<dbReference type="GO" id="GO:0006556">
    <property type="term" value="P:S-adenosylmethionine biosynthetic process"/>
    <property type="evidence" value="ECO:0007669"/>
    <property type="project" value="TreeGrafter"/>
</dbReference>
<dbReference type="CDD" id="cd05254">
    <property type="entry name" value="dTDP_HR_like_SDR_e"/>
    <property type="match status" value="1"/>
</dbReference>
<dbReference type="RefSeq" id="WP_310655499.1">
    <property type="nucleotide sequence ID" value="NZ_JAPMLA010000020.1"/>
</dbReference>
<dbReference type="Pfam" id="PF04321">
    <property type="entry name" value="RmlD_sub_bind"/>
    <property type="match status" value="1"/>
</dbReference>
<comment type="cofactor">
    <cofactor evidence="6">
        <name>Mg(2+)</name>
        <dbReference type="ChEBI" id="CHEBI:18420"/>
    </cofactor>
    <text evidence="6">Binds 1 Mg(2+) ion per monomer.</text>
</comment>
<dbReference type="GO" id="GO:0048270">
    <property type="term" value="F:methionine adenosyltransferase regulator activity"/>
    <property type="evidence" value="ECO:0007669"/>
    <property type="project" value="TreeGrafter"/>
</dbReference>
<accession>A0AAW8NUT9</accession>
<feature type="domain" description="RmlD-like substrate binding" evidence="7">
    <location>
        <begin position="3"/>
        <end position="307"/>
    </location>
</feature>
<dbReference type="PANTHER" id="PTHR10491:SF4">
    <property type="entry name" value="METHIONINE ADENOSYLTRANSFERASE 2 SUBUNIT BETA"/>
    <property type="match status" value="1"/>
</dbReference>
<evidence type="ECO:0000259" key="7">
    <source>
        <dbReference type="Pfam" id="PF04321"/>
    </source>
</evidence>
<evidence type="ECO:0000313" key="10">
    <source>
        <dbReference type="Proteomes" id="UP001259340"/>
    </source>
</evidence>
<keyword evidence="6" id="KW-0560">Oxidoreductase</keyword>
<keyword evidence="11" id="KW-1185">Reference proteome</keyword>
<evidence type="ECO:0000256" key="2">
    <source>
        <dbReference type="ARBA" id="ARBA00010944"/>
    </source>
</evidence>
<dbReference type="EMBL" id="JAPMLD010000018">
    <property type="protein sequence ID" value="MDW4826520.1"/>
    <property type="molecule type" value="Genomic_DNA"/>
</dbReference>
<comment type="pathway">
    <text evidence="1 6">Carbohydrate biosynthesis; dTDP-L-rhamnose biosynthesis.</text>
</comment>
<dbReference type="EC" id="1.1.1.133" evidence="3 6"/>
<dbReference type="InterPro" id="IPR036291">
    <property type="entry name" value="NAD(P)-bd_dom_sf"/>
</dbReference>
<dbReference type="PANTHER" id="PTHR10491">
    <property type="entry name" value="DTDP-4-DEHYDRORHAMNOSE REDUCTASE"/>
    <property type="match status" value="1"/>
</dbReference>
<evidence type="ECO:0000256" key="3">
    <source>
        <dbReference type="ARBA" id="ARBA00012929"/>
    </source>
</evidence>
<evidence type="ECO:0000313" key="11">
    <source>
        <dbReference type="Proteomes" id="UP001271263"/>
    </source>
</evidence>
<comment type="caution">
    <text evidence="8">The sequence shown here is derived from an EMBL/GenBank/DDBJ whole genome shotgun (WGS) entry which is preliminary data.</text>
</comment>
<name>A0AAW8NUT9_9GAMM</name>
<reference evidence="9 11" key="1">
    <citation type="journal article" date="2022" name="bioRxiv">
        <title>Prophages regulate Shewanella fidelis 3313 motility and biofilm formation: implications for gut colonization dynamics in Ciona robusta.</title>
        <authorList>
            <person name="Natarajan O."/>
            <person name="Gibboney S.L."/>
            <person name="Young M.N."/>
            <person name="Lim S.J."/>
            <person name="Pluta N."/>
            <person name="Atkinson C.G."/>
            <person name="Leigh B.A."/>
            <person name="Liberti A."/>
            <person name="Kees E.D."/>
            <person name="Breitbart M."/>
            <person name="Gralnick J.A."/>
            <person name="Dishaw L.J."/>
        </authorList>
    </citation>
    <scope>NUCLEOTIDE SEQUENCE [LARGE SCALE GENOMIC DNA]</scope>
    <source>
        <strain evidence="9 11">JG4066</strain>
    </source>
</reference>
<evidence type="ECO:0000256" key="5">
    <source>
        <dbReference type="ARBA" id="ARBA00048200"/>
    </source>
</evidence>
<dbReference type="EMBL" id="JAPMLE010000001">
    <property type="protein sequence ID" value="MDR8525258.1"/>
    <property type="molecule type" value="Genomic_DNA"/>
</dbReference>
<dbReference type="GO" id="GO:0048269">
    <property type="term" value="C:methionine adenosyltransferase complex"/>
    <property type="evidence" value="ECO:0007669"/>
    <property type="project" value="TreeGrafter"/>
</dbReference>
<dbReference type="InterPro" id="IPR005913">
    <property type="entry name" value="dTDP_dehydrorham_reduct"/>
</dbReference>
<dbReference type="AlphaFoldDB" id="A0AAW8NUT9"/>
<evidence type="ECO:0000313" key="9">
    <source>
        <dbReference type="EMBL" id="MDW4826520.1"/>
    </source>
</evidence>
<reference evidence="8" key="2">
    <citation type="submission" date="2022-11" db="EMBL/GenBank/DDBJ databases">
        <title>Prophages regulate Shewanella fidelis motility and biofilm formation: implications for gut colonization dynamics in Ciona robusta.</title>
        <authorList>
            <person name="Natarajan O."/>
            <person name="Gibboney S.L."/>
            <person name="Young M.N."/>
            <person name="Lim S.J."/>
            <person name="Pluta N."/>
            <person name="Atkinson C.G.F."/>
            <person name="Leigh B.A."/>
            <person name="Liberti A."/>
            <person name="Kees E."/>
            <person name="Breitbart M."/>
            <person name="Gralnick J."/>
            <person name="Dishaw L.J."/>
        </authorList>
    </citation>
    <scope>NUCLEOTIDE SEQUENCE</scope>
    <source>
        <strain evidence="8">3313</strain>
    </source>
</reference>
<gene>
    <name evidence="8" type="ORF">OS133_16660</name>
    <name evidence="9" type="ORF">OS134_20840</name>
</gene>
<dbReference type="InterPro" id="IPR029903">
    <property type="entry name" value="RmlD-like-bd"/>
</dbReference>
<sequence length="319" mass="34813">MARIMVTGATGLLGRALVKHLTEQGEHQLIACGFSRMNDAGYRLDLTQANQVAEFVALHKPDVIVHCAAERRPDISEQNPQAALALNADATHSLAVAAREHQAWLLYISTDYVFDGTAPKYCEDAPTNPVNFYGESKLQGEQIVLAADPGFAVLRLPILYGDVESLEESAVTILLKYLAQTATLDTGAAAITTPNVYIDAWAIRSPTSTQDIAHAIAQMINLQLTSNKDLVGCYHFSAQQTMTKYQMLVQMAQLLNVSHSHVIAVTSATDSAKRPRDCSLSCERLASLGIKSEVPFELGMARALQHMPKPLLEMLNIRL</sequence>
<dbReference type="Proteomes" id="UP001259340">
    <property type="component" value="Unassembled WGS sequence"/>
</dbReference>
<comment type="function">
    <text evidence="6">Catalyzes the reduction of dTDP-6-deoxy-L-lyxo-4-hexulose to yield dTDP-L-rhamnose.</text>
</comment>
<dbReference type="SUPFAM" id="SSF51735">
    <property type="entry name" value="NAD(P)-binding Rossmann-fold domains"/>
    <property type="match status" value="1"/>
</dbReference>
<dbReference type="FunFam" id="3.40.50.720:FF:000357">
    <property type="entry name" value="Methionine adenosyltransferase 2 subunit beta"/>
    <property type="match status" value="1"/>
</dbReference>
<organism evidence="8 10">
    <name type="scientific">Shewanella fidelis</name>
    <dbReference type="NCBI Taxonomy" id="173509"/>
    <lineage>
        <taxon>Bacteria</taxon>
        <taxon>Pseudomonadati</taxon>
        <taxon>Pseudomonadota</taxon>
        <taxon>Gammaproteobacteria</taxon>
        <taxon>Alteromonadales</taxon>
        <taxon>Shewanellaceae</taxon>
        <taxon>Shewanella</taxon>
    </lineage>
</organism>
<comment type="catalytic activity">
    <reaction evidence="5 6">
        <text>dTDP-beta-L-rhamnose + NADP(+) = dTDP-4-dehydro-beta-L-rhamnose + NADPH + H(+)</text>
        <dbReference type="Rhea" id="RHEA:21796"/>
        <dbReference type="ChEBI" id="CHEBI:15378"/>
        <dbReference type="ChEBI" id="CHEBI:57510"/>
        <dbReference type="ChEBI" id="CHEBI:57783"/>
        <dbReference type="ChEBI" id="CHEBI:58349"/>
        <dbReference type="ChEBI" id="CHEBI:62830"/>
        <dbReference type="EC" id="1.1.1.133"/>
    </reaction>
</comment>
<evidence type="ECO:0000313" key="8">
    <source>
        <dbReference type="EMBL" id="MDR8525258.1"/>
    </source>
</evidence>
<dbReference type="Gene3D" id="3.40.50.720">
    <property type="entry name" value="NAD(P)-binding Rossmann-like Domain"/>
    <property type="match status" value="1"/>
</dbReference>
<keyword evidence="6" id="KW-0521">NADP</keyword>
<proteinExistence type="inferred from homology"/>
<evidence type="ECO:0000256" key="1">
    <source>
        <dbReference type="ARBA" id="ARBA00004781"/>
    </source>
</evidence>
<evidence type="ECO:0000256" key="6">
    <source>
        <dbReference type="RuleBase" id="RU364082"/>
    </source>
</evidence>
<protein>
    <recommendedName>
        <fullName evidence="4 6">dTDP-4-dehydrorhamnose reductase</fullName>
        <ecNumber evidence="3 6">1.1.1.133</ecNumber>
    </recommendedName>
</protein>
<evidence type="ECO:0000256" key="4">
    <source>
        <dbReference type="ARBA" id="ARBA00017099"/>
    </source>
</evidence>
<dbReference type="GO" id="GO:0008831">
    <property type="term" value="F:dTDP-4-dehydrorhamnose reductase activity"/>
    <property type="evidence" value="ECO:0007669"/>
    <property type="project" value="UniProtKB-EC"/>
</dbReference>
<comment type="similarity">
    <text evidence="2 6">Belongs to the dTDP-4-dehydrorhamnose reductase family.</text>
</comment>
<dbReference type="Proteomes" id="UP001271263">
    <property type="component" value="Unassembled WGS sequence"/>
</dbReference>